<feature type="transmembrane region" description="Helical" evidence="1">
    <location>
        <begin position="69"/>
        <end position="87"/>
    </location>
</feature>
<dbReference type="AlphaFoldDB" id="A0A5B8RX23"/>
<evidence type="ECO:0000256" key="1">
    <source>
        <dbReference type="SAM" id="Phobius"/>
    </source>
</evidence>
<protein>
    <submittedName>
        <fullName evidence="2">DUF4175 domain-containing protein</fullName>
    </submittedName>
</protein>
<feature type="transmembrane region" description="Helical" evidence="1">
    <location>
        <begin position="40"/>
        <end position="63"/>
    </location>
</feature>
<dbReference type="EMBL" id="CP042344">
    <property type="protein sequence ID" value="QEA14050.1"/>
    <property type="molecule type" value="Genomic_DNA"/>
</dbReference>
<keyword evidence="1" id="KW-0472">Membrane</keyword>
<gene>
    <name evidence="2" type="ORF">FOZ74_14025</name>
</gene>
<dbReference type="RefSeq" id="WP_146913632.1">
    <property type="nucleotide sequence ID" value="NZ_CP042344.1"/>
</dbReference>
<feature type="transmembrane region" description="Helical" evidence="1">
    <location>
        <begin position="6"/>
        <end position="28"/>
    </location>
</feature>
<dbReference type="OrthoDB" id="8908883at2"/>
<accession>A0A5B8RX23</accession>
<dbReference type="Proteomes" id="UP000321199">
    <property type="component" value="Chromosome"/>
</dbReference>
<keyword evidence="1" id="KW-1133">Transmembrane helix</keyword>
<reference evidence="2 3" key="1">
    <citation type="submission" date="2019-07" db="EMBL/GenBank/DDBJ databases">
        <title>Complete genome sequence of Comamonas sp. NLF 7-7 isolated from livestock.</title>
        <authorList>
            <person name="Kim D.H."/>
            <person name="Kim J.G."/>
        </authorList>
    </citation>
    <scope>NUCLEOTIDE SEQUENCE [LARGE SCALE GENOMIC DNA]</scope>
    <source>
        <strain evidence="2 3">NLF 7-7</strain>
    </source>
</reference>
<organism evidence="2 3">
    <name type="scientific">Comamonas flocculans</name>
    <dbReference type="NCBI Taxonomy" id="2597701"/>
    <lineage>
        <taxon>Bacteria</taxon>
        <taxon>Pseudomonadati</taxon>
        <taxon>Pseudomonadota</taxon>
        <taxon>Betaproteobacteria</taxon>
        <taxon>Burkholderiales</taxon>
        <taxon>Comamonadaceae</taxon>
        <taxon>Comamonas</taxon>
    </lineage>
</organism>
<dbReference type="KEGG" id="cof:FOZ74_14025"/>
<sequence length="91" mass="9901">MSFLSFLKHLLAFFAPAPALALALVLLGQLLLRTHARQRGWLAPLALLTVLGCAVLLAGLWLLGSDGRMATYAALVLVLASAHWLQLRAWR</sequence>
<name>A0A5B8RX23_9BURK</name>
<proteinExistence type="predicted"/>
<evidence type="ECO:0000313" key="2">
    <source>
        <dbReference type="EMBL" id="QEA14050.1"/>
    </source>
</evidence>
<keyword evidence="3" id="KW-1185">Reference proteome</keyword>
<keyword evidence="1" id="KW-0812">Transmembrane</keyword>
<evidence type="ECO:0000313" key="3">
    <source>
        <dbReference type="Proteomes" id="UP000321199"/>
    </source>
</evidence>